<reference evidence="1 2" key="1">
    <citation type="journal article" date="2016" name="MBio">
        <title>Lateral Gene Transfer in a Heavy Metal-Contaminated-Groundwater Microbial Community.</title>
        <authorList>
            <person name="Hemme C.L."/>
            <person name="Green S.J."/>
            <person name="Rishishwar L."/>
            <person name="Prakash O."/>
            <person name="Pettenato A."/>
            <person name="Chakraborty R."/>
            <person name="Deutschbauer A.M."/>
            <person name="Van Nostrand J.D."/>
            <person name="Wu L."/>
            <person name="He Z."/>
            <person name="Jordan I.K."/>
            <person name="Hazen T.C."/>
            <person name="Arkin A.P."/>
            <person name="Kostka J.E."/>
            <person name="Zhou J."/>
        </authorList>
    </citation>
    <scope>NUCLEOTIDE SEQUENCE [LARGE SCALE GENOMIC DNA]</scope>
    <source>
        <strain evidence="1 2">FW104-T7</strain>
    </source>
</reference>
<dbReference type="Proteomes" id="UP000076131">
    <property type="component" value="Unassembled WGS sequence"/>
</dbReference>
<organism evidence="1 2">
    <name type="scientific">Rhodanobacter thiooxydans</name>
    <dbReference type="NCBI Taxonomy" id="416169"/>
    <lineage>
        <taxon>Bacteria</taxon>
        <taxon>Pseudomonadati</taxon>
        <taxon>Pseudomonadota</taxon>
        <taxon>Gammaproteobacteria</taxon>
        <taxon>Lysobacterales</taxon>
        <taxon>Rhodanobacteraceae</taxon>
        <taxon>Rhodanobacter</taxon>
    </lineage>
</organism>
<dbReference type="AlphaFoldDB" id="A0A154QLV5"/>
<proteinExistence type="predicted"/>
<accession>A0A154QLV5</accession>
<sequence>MEECYTALSFLRRFFSECSKSETELLRSDGQLQKRIGLLVQHANRAAAHLSLEDYSLDIIDLAHFAAACTVIGEIVRSFDSPDLGPDYFNKLDTASYQAAQRVFPQIAKFQMFVSWNIEQQARLYWQWGEDNGLHMLLNQIQHAIGGEPKGDA</sequence>
<dbReference type="eggNOG" id="ENOG50347ID">
    <property type="taxonomic scope" value="Bacteria"/>
</dbReference>
<protein>
    <submittedName>
        <fullName evidence="1">Uncharacterized protein</fullName>
    </submittedName>
</protein>
<dbReference type="EMBL" id="LVJS01000012">
    <property type="protein sequence ID" value="KZC25061.1"/>
    <property type="molecule type" value="Genomic_DNA"/>
</dbReference>
<evidence type="ECO:0000313" key="2">
    <source>
        <dbReference type="Proteomes" id="UP000076131"/>
    </source>
</evidence>
<name>A0A154QLV5_9GAMM</name>
<gene>
    <name evidence="1" type="ORF">RHOFW104T7_05605</name>
</gene>
<evidence type="ECO:0000313" key="1">
    <source>
        <dbReference type="EMBL" id="KZC25061.1"/>
    </source>
</evidence>
<keyword evidence="2" id="KW-1185">Reference proteome</keyword>
<comment type="caution">
    <text evidence="1">The sequence shown here is derived from an EMBL/GenBank/DDBJ whole genome shotgun (WGS) entry which is preliminary data.</text>
</comment>